<evidence type="ECO:0000313" key="2">
    <source>
        <dbReference type="EMBL" id="KAL0129527.1"/>
    </source>
</evidence>
<comment type="caution">
    <text evidence="2">The sequence shown here is derived from an EMBL/GenBank/DDBJ whole genome shotgun (WGS) entry which is preliminary data.</text>
</comment>
<feature type="region of interest" description="Disordered" evidence="1">
    <location>
        <begin position="740"/>
        <end position="775"/>
    </location>
</feature>
<dbReference type="EMBL" id="JADYXP020000002">
    <property type="protein sequence ID" value="KAL0129527.1"/>
    <property type="molecule type" value="Genomic_DNA"/>
</dbReference>
<protein>
    <submittedName>
        <fullName evidence="2">Uncharacterized protein</fullName>
    </submittedName>
</protein>
<evidence type="ECO:0000313" key="3">
    <source>
        <dbReference type="Proteomes" id="UP001430953"/>
    </source>
</evidence>
<keyword evidence="3" id="KW-1185">Reference proteome</keyword>
<organism evidence="2 3">
    <name type="scientific">Cardiocondyla obscurior</name>
    <dbReference type="NCBI Taxonomy" id="286306"/>
    <lineage>
        <taxon>Eukaryota</taxon>
        <taxon>Metazoa</taxon>
        <taxon>Ecdysozoa</taxon>
        <taxon>Arthropoda</taxon>
        <taxon>Hexapoda</taxon>
        <taxon>Insecta</taxon>
        <taxon>Pterygota</taxon>
        <taxon>Neoptera</taxon>
        <taxon>Endopterygota</taxon>
        <taxon>Hymenoptera</taxon>
        <taxon>Apocrita</taxon>
        <taxon>Aculeata</taxon>
        <taxon>Formicoidea</taxon>
        <taxon>Formicidae</taxon>
        <taxon>Myrmicinae</taxon>
        <taxon>Cardiocondyla</taxon>
    </lineage>
</organism>
<gene>
    <name evidence="2" type="ORF">PUN28_001648</name>
</gene>
<accession>A0AAW2GQI0</accession>
<reference evidence="2 3" key="1">
    <citation type="submission" date="2023-03" db="EMBL/GenBank/DDBJ databases">
        <title>High recombination rates correlate with genetic variation in Cardiocondyla obscurior ants.</title>
        <authorList>
            <person name="Errbii M."/>
        </authorList>
    </citation>
    <scope>NUCLEOTIDE SEQUENCE [LARGE SCALE GENOMIC DNA]</scope>
    <source>
        <strain evidence="2">Alpha-2009</strain>
        <tissue evidence="2">Whole body</tissue>
    </source>
</reference>
<feature type="compositionally biased region" description="Polar residues" evidence="1">
    <location>
        <begin position="755"/>
        <end position="767"/>
    </location>
</feature>
<name>A0AAW2GQI0_9HYME</name>
<evidence type="ECO:0000256" key="1">
    <source>
        <dbReference type="SAM" id="MobiDB-lite"/>
    </source>
</evidence>
<dbReference type="Proteomes" id="UP001430953">
    <property type="component" value="Unassembled WGS sequence"/>
</dbReference>
<feature type="compositionally biased region" description="Acidic residues" evidence="1">
    <location>
        <begin position="689"/>
        <end position="698"/>
    </location>
</feature>
<proteinExistence type="predicted"/>
<sequence>MAKLRNKKIAKTNDNSNLKTLELPNCMVVLIDIALDKDLVQHYKLQFTKKKTKNLCTCNLPSNSNKRKLKENVPDINSRNDTCLVTRSQLKKLSTQNNKKCKIHQHLDNGQQRYNLRKSESAQKQHLKHNRNVKLFSSTSNDEMSSNFSSTFFNSTSEEIISIHNKKKSNGEVQRKNGFKRKLSFQSETSSESVKVIYNDNILHTKKVSINENKKPKHNDNHVVEVPQTKDVTECSSIEKKNNLHAGSIGNGNVSESKLEQCQINTSKVSDNLSNNFLNSHNDINNLNKSKKIATSSSDTSITTCSTIQVMDYSESLVLKPIFPTISKTNHIIQISPNVLTCNEIQCTSDEKTKKSLPKITGDYILPKDAIKITQKKITSDENLKNSFFEQNFLDHNRYNNTNNNVNQVSCTDNTLESTKIIKKHECHTSKTNSSINKLKIPEFTPTLNNNIDLKNKNIDSDKLHNVKIDHKNDSLTKIRNNTSRNENVNDINSKTSETYKNCILNEQKELNKLNNDEMLKSDMLQDDKCNKNSDKTKNTLNLVDIRKNCNVNKPLVTVDQKIVKQNRKRTASENTTDTIINNKKQKLNRSIWIQNNVPRTRSVNDEENNEVSDISSMTIESTVVEKLDSSNQKLDLRDCLNNKTIKKVTKSLTSKNEINNKNNVELEQKTNFDKALDEESASNNTSLNEEEDNQSEDTDSHDCDYISLFADSDMDFLENTNCDEQDRLTNEPEIIQSQVDKPQMSESQMDKPQISESKVNKFQMSGSRIDESQSNRTRHLYTSHYMSGAIFDKYVTQNVTEFNDEYAKYADNNIQIANKPDEIKKEFSNKLEQTTHTNYIPKTKCVSYFNYSLWVKRLLYGYCFQFLKDGRCTFMRCKFKMDLRDLIDVICLKDSETLYYAMQYLLKENYIFLFKKIYAKSLNNFTKDNILRIFTKFHESEVTQDDKRQIVRETIEHLLNIKMPLKIIVNSLVECITSTADLNNYINIINIINILNCASSYIKEGEYWETIKTSILSLPPNKNIIEKILSECISNERLTDIQAINKDLLNDVSFEFLSSLNENLLNRFKNLLFEKTANNSNFVLKQNVKGNSYVTIASPDGNTNLSQTENMKTNNNVANTSANVNDSVPETNGEVYRLQPIENLSDAQSVYRDHPNFWKFYADLDRFKRGLLHEDYNYVINILKFYAEKQDESPLFVRSCCKILQREIDRSAHHLKNIVSQAVQMDTFTILGKMLFQLTLGSLTSLINMETWGLALKLIQSLAMYNLPYNAEYLLLSAEIYLANKQALEAYELLKQKSIIHTNCEKWRVENTIEDQHVRNKVMQILMDSLCNDFIEYAFFLFQFLLKDQSSQYYPIDLSLYVNKLIIIFLSKEDSNLIIQMANLVLKYTFELNKTTGRALTSALIHLDENLARQMYNYAENIGIYSAIKLWPITCIIINNDLTEEEIYLIFLQTLRSIVFSFGHAIEFARPNQIKVYINLEITSTIHFYCAKLQKSYNDKAINNIKKLIRQVLQKRFDPPILLMRGSKGRTYKLQSKSVLNYLKTEHCN</sequence>
<feature type="region of interest" description="Disordered" evidence="1">
    <location>
        <begin position="678"/>
        <end position="703"/>
    </location>
</feature>